<dbReference type="Proteomes" id="UP001499967">
    <property type="component" value="Unassembled WGS sequence"/>
</dbReference>
<evidence type="ECO:0000259" key="6">
    <source>
        <dbReference type="Pfam" id="PF00496"/>
    </source>
</evidence>
<dbReference type="InterPro" id="IPR006311">
    <property type="entry name" value="TAT_signal"/>
</dbReference>
<dbReference type="PANTHER" id="PTHR30290">
    <property type="entry name" value="PERIPLASMIC BINDING COMPONENT OF ABC TRANSPORTER"/>
    <property type="match status" value="1"/>
</dbReference>
<feature type="signal peptide" evidence="5">
    <location>
        <begin position="1"/>
        <end position="29"/>
    </location>
</feature>
<dbReference type="Gene3D" id="3.40.190.10">
    <property type="entry name" value="Periplasmic binding protein-like II"/>
    <property type="match status" value="1"/>
</dbReference>
<dbReference type="InterPro" id="IPR000914">
    <property type="entry name" value="SBP_5_dom"/>
</dbReference>
<accession>A0ABP4AFV6</accession>
<keyword evidence="8" id="KW-1185">Reference proteome</keyword>
<dbReference type="SUPFAM" id="SSF53850">
    <property type="entry name" value="Periplasmic binding protein-like II"/>
    <property type="match status" value="1"/>
</dbReference>
<organism evidence="7 8">
    <name type="scientific">Pseudonocardia zijingensis</name>
    <dbReference type="NCBI Taxonomy" id="153376"/>
    <lineage>
        <taxon>Bacteria</taxon>
        <taxon>Bacillati</taxon>
        <taxon>Actinomycetota</taxon>
        <taxon>Actinomycetes</taxon>
        <taxon>Pseudonocardiales</taxon>
        <taxon>Pseudonocardiaceae</taxon>
        <taxon>Pseudonocardia</taxon>
    </lineage>
</organism>
<dbReference type="Gene3D" id="3.90.76.10">
    <property type="entry name" value="Dipeptide-binding Protein, Domain 1"/>
    <property type="match status" value="1"/>
</dbReference>
<dbReference type="PROSITE" id="PS51257">
    <property type="entry name" value="PROKAR_LIPOPROTEIN"/>
    <property type="match status" value="1"/>
</dbReference>
<comment type="caution">
    <text evidence="7">The sequence shown here is derived from an EMBL/GenBank/DDBJ whole genome shotgun (WGS) entry which is preliminary data.</text>
</comment>
<comment type="similarity">
    <text evidence="1">Belongs to the bacterial solute-binding protein 5 family.</text>
</comment>
<proteinExistence type="inferred from homology"/>
<evidence type="ECO:0000256" key="4">
    <source>
        <dbReference type="SAM" id="MobiDB-lite"/>
    </source>
</evidence>
<evidence type="ECO:0000256" key="1">
    <source>
        <dbReference type="ARBA" id="ARBA00005695"/>
    </source>
</evidence>
<evidence type="ECO:0000256" key="3">
    <source>
        <dbReference type="ARBA" id="ARBA00022729"/>
    </source>
</evidence>
<feature type="domain" description="Solute-binding protein family 5" evidence="6">
    <location>
        <begin position="96"/>
        <end position="454"/>
    </location>
</feature>
<dbReference type="PANTHER" id="PTHR30290:SF9">
    <property type="entry name" value="OLIGOPEPTIDE-BINDING PROTEIN APPA"/>
    <property type="match status" value="1"/>
</dbReference>
<reference evidence="8" key="1">
    <citation type="journal article" date="2019" name="Int. J. Syst. Evol. Microbiol.">
        <title>The Global Catalogue of Microorganisms (GCM) 10K type strain sequencing project: providing services to taxonomists for standard genome sequencing and annotation.</title>
        <authorList>
            <consortium name="The Broad Institute Genomics Platform"/>
            <consortium name="The Broad Institute Genome Sequencing Center for Infectious Disease"/>
            <person name="Wu L."/>
            <person name="Ma J."/>
        </authorList>
    </citation>
    <scope>NUCLEOTIDE SEQUENCE [LARGE SCALE GENOMIC DNA]</scope>
    <source>
        <strain evidence="8">JCM 11117</strain>
    </source>
</reference>
<gene>
    <name evidence="7" type="primary">gsiB_3</name>
    <name evidence="7" type="ORF">GCM10009559_28140</name>
</gene>
<dbReference type="PIRSF" id="PIRSF002741">
    <property type="entry name" value="MppA"/>
    <property type="match status" value="1"/>
</dbReference>
<protein>
    <submittedName>
        <fullName evidence="7">Glutathione ABC transporter substrate-binding protein GsiB</fullName>
    </submittedName>
</protein>
<dbReference type="InterPro" id="IPR030678">
    <property type="entry name" value="Peptide/Ni-bd"/>
</dbReference>
<dbReference type="CDD" id="cd00995">
    <property type="entry name" value="PBP2_NikA_DppA_OppA_like"/>
    <property type="match status" value="1"/>
</dbReference>
<dbReference type="InterPro" id="IPR039424">
    <property type="entry name" value="SBP_5"/>
</dbReference>
<dbReference type="Gene3D" id="3.10.105.10">
    <property type="entry name" value="Dipeptide-binding Protein, Domain 3"/>
    <property type="match status" value="1"/>
</dbReference>
<evidence type="ECO:0000256" key="2">
    <source>
        <dbReference type="ARBA" id="ARBA00022448"/>
    </source>
</evidence>
<dbReference type="RefSeq" id="WP_343941796.1">
    <property type="nucleotide sequence ID" value="NZ_BAAAHP010000075.1"/>
</dbReference>
<evidence type="ECO:0000313" key="8">
    <source>
        <dbReference type="Proteomes" id="UP001499967"/>
    </source>
</evidence>
<evidence type="ECO:0000313" key="7">
    <source>
        <dbReference type="EMBL" id="GAA0936101.1"/>
    </source>
</evidence>
<dbReference type="EMBL" id="BAAAHP010000075">
    <property type="protein sequence ID" value="GAA0936101.1"/>
    <property type="molecule type" value="Genomic_DNA"/>
</dbReference>
<dbReference type="Pfam" id="PF00496">
    <property type="entry name" value="SBP_bac_5"/>
    <property type="match status" value="1"/>
</dbReference>
<name>A0ABP4AFV6_9PSEU</name>
<evidence type="ECO:0000256" key="5">
    <source>
        <dbReference type="SAM" id="SignalP"/>
    </source>
</evidence>
<sequence length="533" mass="58431">MRPVRRSFARAAVAVLAVAAIAACGQAVAPGTSSPVGARDPYGAPSDSEGAPVRGGSLVLAMDRDVVSFDPTVQNSNMVATAVYDLLMRFDENGVVKPYLAEGMSTPDGGSTWLLHLRDGVRFHDGTPLDAAAVIVNTQRHVDIASSPANRFARQITTMRASDPLTVEFTLVEPLGDFPVAFAQPLTSGTLGMIASPTELARPGSDIARNPVGAGPFRFVGWQPGASVLVERYDDYWQEGMPYLDALEFRPLTDTESRFASVANGDVDVSFGAYNQELVRAAEDPALRVYYGPGNGGEFLYFNHTRAPFDDRRMREAFIRAIDLNAMAVAEYRGSMSRAVTMFAPGSAYANPEAEQAWPAFDQARSRALIDEYRADGGNPDFLFVTSQNRVPLAEFMQAQLAAVGVDMQVQFFDLAQFSSAVGQSRDFQLAQWVGTFDNPYPAVQRLLRSDGNSNYGNYSNPRVDELLDIAETSTDGGERAQAYQEVELLAAQDLSHMWFSRSYLSTITNRRVHGMDRYTTRDMFFATTWLER</sequence>
<feature type="chain" id="PRO_5046806150" evidence="5">
    <location>
        <begin position="30"/>
        <end position="533"/>
    </location>
</feature>
<keyword evidence="3 5" id="KW-0732">Signal</keyword>
<keyword evidence="2" id="KW-0813">Transport</keyword>
<dbReference type="PROSITE" id="PS51318">
    <property type="entry name" value="TAT"/>
    <property type="match status" value="1"/>
</dbReference>
<feature type="region of interest" description="Disordered" evidence="4">
    <location>
        <begin position="28"/>
        <end position="51"/>
    </location>
</feature>